<organism evidence="11">
    <name type="scientific">Sanghuangporus vaninii</name>
    <dbReference type="NCBI Taxonomy" id="175686"/>
    <lineage>
        <taxon>Eukaryota</taxon>
        <taxon>Fungi</taxon>
        <taxon>Dikarya</taxon>
        <taxon>Basidiomycota</taxon>
        <taxon>Agaricomycotina</taxon>
        <taxon>Agaricomycetes</taxon>
        <taxon>Hymenochaetales</taxon>
        <taxon>Hymenochaetaceae</taxon>
        <taxon>Sanghuangporus</taxon>
    </lineage>
</organism>
<feature type="transmembrane region" description="Helical" evidence="9">
    <location>
        <begin position="215"/>
        <end position="237"/>
    </location>
</feature>
<feature type="transmembrane region" description="Helical" evidence="9">
    <location>
        <begin position="409"/>
        <end position="432"/>
    </location>
</feature>
<evidence type="ECO:0000256" key="5">
    <source>
        <dbReference type="ARBA" id="ARBA00022989"/>
    </source>
</evidence>
<keyword evidence="5 9" id="KW-1133">Transmembrane helix</keyword>
<evidence type="ECO:0000259" key="10">
    <source>
        <dbReference type="Pfam" id="PF00361"/>
    </source>
</evidence>
<proteinExistence type="inferred from homology"/>
<dbReference type="GO" id="GO:0008137">
    <property type="term" value="F:NADH dehydrogenase (ubiquinone) activity"/>
    <property type="evidence" value="ECO:0007669"/>
    <property type="project" value="UniProtKB-EC"/>
</dbReference>
<reference evidence="11" key="1">
    <citation type="submission" date="2020-03" db="EMBL/GenBank/DDBJ databases">
        <authorList>
            <person name="Song T."/>
            <person name="Xu F."/>
        </authorList>
    </citation>
    <scope>NUCLEOTIDE SEQUENCE</scope>
    <source>
        <strain evidence="11">Zhehuang-1</strain>
    </source>
</reference>
<dbReference type="RefSeq" id="YP_009936120.1">
    <property type="nucleotide sequence ID" value="NC_050862.1"/>
</dbReference>
<protein>
    <recommendedName>
        <fullName evidence="3">NADH-ubiquinone oxidoreductase chain 2</fullName>
    </recommendedName>
    <alternativeName>
        <fullName evidence="7">NADH dehydrogenase subunit 2</fullName>
    </alternativeName>
</protein>
<geneLocation type="mitochondrion" evidence="11"/>
<dbReference type="GeneID" id="59433077"/>
<accession>A0A7H1DSK7</accession>
<evidence type="ECO:0000256" key="4">
    <source>
        <dbReference type="ARBA" id="ARBA00022692"/>
    </source>
</evidence>
<feature type="transmembrane region" description="Helical" evidence="9">
    <location>
        <begin position="469"/>
        <end position="492"/>
    </location>
</feature>
<feature type="transmembrane region" description="Helical" evidence="9">
    <location>
        <begin position="295"/>
        <end position="317"/>
    </location>
</feature>
<dbReference type="EMBL" id="MT227806">
    <property type="protein sequence ID" value="QNS39965.1"/>
    <property type="molecule type" value="Genomic_DNA"/>
</dbReference>
<evidence type="ECO:0000256" key="2">
    <source>
        <dbReference type="ARBA" id="ARBA00007012"/>
    </source>
</evidence>
<sequence>MIFISLLIIIVALALPSIKTHLSPVLLTRLTAIILFFSGALAFNALHIQSIGSGIGVYSGLFHVTSISQQLDIFIFIIGSLILIPRPGIIEYIKILAQNNVSQKSSKTVKETVSSSYSNILLTKRETLNVDDLVRADSLFKISKPSNIIYTEILSGLGDKYSLIILFSTLGSSLLLSSSDLLSMYLSIELQSFGVYILATLFRDSKLATSAGLKYFLLGGLSSCIILLGSGLVYFYTGLTNLESIYSLFSLSNGLNITDGLVLGLSLIVIGFLFKIAAAPLHNWAPDVYDDSPTIVTIWLTIMPKIAILIFILDIFIGSSFWSNNINTNITTSIDTLNNYNLVKTIEYDTLKNLLLISSLFSLIIGTIVGLAQSKIKRLLAYSTISHVGFILLALAINSEQSLESFLFYIIQYSVTNLNTFFILLALGYLNFYNKFNSNKKGFRYGIYSDTKNIENLDIRYITELTGQFITNPILSICLVICLFSMAGIIRMPLTKGFFSKQMVLYSAIQSGYYFMSIVAIIVSVISASYYLKIIKVLFTEYDYSNFNLIEKEENLANSNLKAPYYPLSKNIPFVDVHDNYFISYYITNFHSFLISTLTLVILLFILKPSLLLNSTQLLSLSLFYC</sequence>
<dbReference type="InterPro" id="IPR010096">
    <property type="entry name" value="NADH-Q_OxRdtase_suN/2"/>
</dbReference>
<feature type="transmembrane region" description="Helical" evidence="9">
    <location>
        <begin position="512"/>
        <end position="532"/>
    </location>
</feature>
<gene>
    <name evidence="11" type="primary">nad2</name>
</gene>
<comment type="catalytic activity">
    <reaction evidence="8">
        <text>a ubiquinone + NADH + 5 H(+)(in) = a ubiquinol + NAD(+) + 4 H(+)(out)</text>
        <dbReference type="Rhea" id="RHEA:29091"/>
        <dbReference type="Rhea" id="RHEA-COMP:9565"/>
        <dbReference type="Rhea" id="RHEA-COMP:9566"/>
        <dbReference type="ChEBI" id="CHEBI:15378"/>
        <dbReference type="ChEBI" id="CHEBI:16389"/>
        <dbReference type="ChEBI" id="CHEBI:17976"/>
        <dbReference type="ChEBI" id="CHEBI:57540"/>
        <dbReference type="ChEBI" id="CHEBI:57945"/>
        <dbReference type="EC" id="7.1.1.2"/>
    </reaction>
</comment>
<evidence type="ECO:0000256" key="6">
    <source>
        <dbReference type="ARBA" id="ARBA00023136"/>
    </source>
</evidence>
<dbReference type="PANTHER" id="PTHR22773">
    <property type="entry name" value="NADH DEHYDROGENASE"/>
    <property type="match status" value="1"/>
</dbReference>
<feature type="transmembrane region" description="Helical" evidence="9">
    <location>
        <begin position="184"/>
        <end position="203"/>
    </location>
</feature>
<dbReference type="HAMAP" id="MF_00445">
    <property type="entry name" value="NDH1_NuoN_1"/>
    <property type="match status" value="1"/>
</dbReference>
<evidence type="ECO:0000256" key="3">
    <source>
        <dbReference type="ARBA" id="ARBA00021008"/>
    </source>
</evidence>
<evidence type="ECO:0000256" key="7">
    <source>
        <dbReference type="ARBA" id="ARBA00031028"/>
    </source>
</evidence>
<feature type="transmembrane region" description="Helical" evidence="9">
    <location>
        <begin position="257"/>
        <end position="274"/>
    </location>
</feature>
<dbReference type="AlphaFoldDB" id="A0A7H1DSK7"/>
<dbReference type="Pfam" id="PF00361">
    <property type="entry name" value="Proton_antipo_M"/>
    <property type="match status" value="2"/>
</dbReference>
<feature type="transmembrane region" description="Helical" evidence="9">
    <location>
        <begin position="379"/>
        <end position="397"/>
    </location>
</feature>
<keyword evidence="11" id="KW-0496">Mitochondrion</keyword>
<evidence type="ECO:0000256" key="1">
    <source>
        <dbReference type="ARBA" id="ARBA00004141"/>
    </source>
</evidence>
<keyword evidence="4 9" id="KW-0812">Transmembrane</keyword>
<feature type="transmembrane region" description="Helical" evidence="9">
    <location>
        <begin position="354"/>
        <end position="372"/>
    </location>
</feature>
<dbReference type="InterPro" id="IPR001750">
    <property type="entry name" value="ND/Mrp_TM"/>
</dbReference>
<feature type="transmembrane region" description="Helical" evidence="9">
    <location>
        <begin position="593"/>
        <end position="613"/>
    </location>
</feature>
<comment type="similarity">
    <text evidence="2">Belongs to the complex I subunit 2 family.</text>
</comment>
<dbReference type="GO" id="GO:0016020">
    <property type="term" value="C:membrane"/>
    <property type="evidence" value="ECO:0007669"/>
    <property type="project" value="UniProtKB-SubCell"/>
</dbReference>
<comment type="subcellular location">
    <subcellularLocation>
        <location evidence="1">Membrane</location>
        <topology evidence="1">Multi-pass membrane protein</topology>
    </subcellularLocation>
</comment>
<feature type="domain" description="NADH:quinone oxidoreductase/Mrp antiporter transmembrane" evidence="10">
    <location>
        <begin position="346"/>
        <end position="527"/>
    </location>
</feature>
<name>A0A7H1DSK7_9AGAM</name>
<evidence type="ECO:0000256" key="8">
    <source>
        <dbReference type="ARBA" id="ARBA00049551"/>
    </source>
</evidence>
<feature type="transmembrane region" description="Helical" evidence="9">
    <location>
        <begin position="26"/>
        <end position="46"/>
    </location>
</feature>
<evidence type="ECO:0000256" key="9">
    <source>
        <dbReference type="SAM" id="Phobius"/>
    </source>
</evidence>
<dbReference type="GO" id="GO:0042773">
    <property type="term" value="P:ATP synthesis coupled electron transport"/>
    <property type="evidence" value="ECO:0007669"/>
    <property type="project" value="InterPro"/>
</dbReference>
<keyword evidence="6 9" id="KW-0472">Membrane</keyword>
<feature type="domain" description="NADH:quinone oxidoreductase/Mrp antiporter transmembrane" evidence="10">
    <location>
        <begin position="178"/>
        <end position="326"/>
    </location>
</feature>
<evidence type="ECO:0000313" key="11">
    <source>
        <dbReference type="EMBL" id="QNS39965.1"/>
    </source>
</evidence>